<evidence type="ECO:0000313" key="11">
    <source>
        <dbReference type="EMBL" id="MCW7552191.1"/>
    </source>
</evidence>
<feature type="transmembrane region" description="Helical" evidence="9">
    <location>
        <begin position="144"/>
        <end position="167"/>
    </location>
</feature>
<dbReference type="EMBL" id="JAPFCC010000001">
    <property type="protein sequence ID" value="MCW7552191.1"/>
    <property type="molecule type" value="Genomic_DNA"/>
</dbReference>
<feature type="domain" description="ABC transmembrane type-2" evidence="10">
    <location>
        <begin position="32"/>
        <end position="256"/>
    </location>
</feature>
<dbReference type="Pfam" id="PF01061">
    <property type="entry name" value="ABC2_membrane"/>
    <property type="match status" value="1"/>
</dbReference>
<keyword evidence="12" id="KW-1185">Reference proteome</keyword>
<dbReference type="PROSITE" id="PS51012">
    <property type="entry name" value="ABC_TM2"/>
    <property type="match status" value="1"/>
</dbReference>
<evidence type="ECO:0000256" key="1">
    <source>
        <dbReference type="ARBA" id="ARBA00004651"/>
    </source>
</evidence>
<feature type="transmembrane region" description="Helical" evidence="9">
    <location>
        <begin position="109"/>
        <end position="138"/>
    </location>
</feature>
<keyword evidence="4 9" id="KW-1003">Cell membrane</keyword>
<evidence type="ECO:0000256" key="7">
    <source>
        <dbReference type="ARBA" id="ARBA00023047"/>
    </source>
</evidence>
<feature type="transmembrane region" description="Helical" evidence="9">
    <location>
        <begin position="234"/>
        <end position="253"/>
    </location>
</feature>
<keyword evidence="6 9" id="KW-1133">Transmembrane helix</keyword>
<comment type="similarity">
    <text evidence="2 9">Belongs to the ABC-2 integral membrane protein family.</text>
</comment>
<dbReference type="PANTHER" id="PTHR30413">
    <property type="entry name" value="INNER MEMBRANE TRANSPORT PERMEASE"/>
    <property type="match status" value="1"/>
</dbReference>
<comment type="caution">
    <text evidence="11">The sequence shown here is derived from an EMBL/GenBank/DDBJ whole genome shotgun (WGS) entry which is preliminary data.</text>
</comment>
<dbReference type="RefSeq" id="WP_262567173.1">
    <property type="nucleotide sequence ID" value="NZ_JAPFCC010000001.1"/>
</dbReference>
<feature type="transmembrane region" description="Helical" evidence="9">
    <location>
        <begin position="35"/>
        <end position="57"/>
    </location>
</feature>
<feature type="transmembrane region" description="Helical" evidence="9">
    <location>
        <begin position="69"/>
        <end position="88"/>
    </location>
</feature>
<dbReference type="InterPro" id="IPR013525">
    <property type="entry name" value="ABC2_TM"/>
</dbReference>
<proteinExistence type="inferred from homology"/>
<dbReference type="Proteomes" id="UP001209854">
    <property type="component" value="Unassembled WGS sequence"/>
</dbReference>
<gene>
    <name evidence="11" type="ORF">NX722_05920</name>
</gene>
<accession>A0ABT3MS43</accession>
<name>A0ABT3MS43_9GAMM</name>
<evidence type="ECO:0000256" key="6">
    <source>
        <dbReference type="ARBA" id="ARBA00022989"/>
    </source>
</evidence>
<keyword evidence="8 9" id="KW-0472">Membrane</keyword>
<evidence type="ECO:0000256" key="4">
    <source>
        <dbReference type="ARBA" id="ARBA00022475"/>
    </source>
</evidence>
<organism evidence="11 12">
    <name type="scientific">Endozoicomonas gorgoniicola</name>
    <dbReference type="NCBI Taxonomy" id="1234144"/>
    <lineage>
        <taxon>Bacteria</taxon>
        <taxon>Pseudomonadati</taxon>
        <taxon>Pseudomonadota</taxon>
        <taxon>Gammaproteobacteria</taxon>
        <taxon>Oceanospirillales</taxon>
        <taxon>Endozoicomonadaceae</taxon>
        <taxon>Endozoicomonas</taxon>
    </lineage>
</organism>
<evidence type="ECO:0000256" key="3">
    <source>
        <dbReference type="ARBA" id="ARBA00022448"/>
    </source>
</evidence>
<sequence length="264" mass="30141">MFGILRSLWQYRYFVLSSIRNELVNRFVRSKLGGLWMIINPLAQVAIYALILSNVLAAKLPGIDNKYAYAIYLMAGLLAWALFNEIISRCLNLFIEQGNLMKKVQFPKITLPAIVVGSNLINNFFLFLAMTGIFFLLGHQFTKALFWLLPLTLVLCAFSLGVGLLLGIMNVFVRDIGQCTPIILQISFWFTPIVYSVDIIPEKFRYLLNFNPMYHFTSAYQNVLVYGKAPELEGFFLICLMALVFLAMSLLLFRRGSEEMVDVL</sequence>
<evidence type="ECO:0000313" key="12">
    <source>
        <dbReference type="Proteomes" id="UP001209854"/>
    </source>
</evidence>
<keyword evidence="5 9" id="KW-0812">Transmembrane</keyword>
<dbReference type="PANTHER" id="PTHR30413:SF10">
    <property type="entry name" value="CAPSULE POLYSACCHARIDE EXPORT INNER-MEMBRANE PROTEIN CTRC"/>
    <property type="match status" value="1"/>
</dbReference>
<evidence type="ECO:0000259" key="10">
    <source>
        <dbReference type="PROSITE" id="PS51012"/>
    </source>
</evidence>
<evidence type="ECO:0000256" key="9">
    <source>
        <dbReference type="RuleBase" id="RU361157"/>
    </source>
</evidence>
<evidence type="ECO:0000256" key="8">
    <source>
        <dbReference type="ARBA" id="ARBA00023136"/>
    </source>
</evidence>
<comment type="subcellular location">
    <subcellularLocation>
        <location evidence="9">Cell inner membrane</location>
        <topology evidence="9">Multi-pass membrane protein</topology>
    </subcellularLocation>
    <subcellularLocation>
        <location evidence="1">Cell membrane</location>
        <topology evidence="1">Multi-pass membrane protein</topology>
    </subcellularLocation>
</comment>
<feature type="transmembrane region" description="Helical" evidence="9">
    <location>
        <begin position="179"/>
        <end position="197"/>
    </location>
</feature>
<dbReference type="InterPro" id="IPR047817">
    <property type="entry name" value="ABC2_TM_bact-type"/>
</dbReference>
<protein>
    <recommendedName>
        <fullName evidence="9">Transport permease protein</fullName>
    </recommendedName>
</protein>
<keyword evidence="7" id="KW-0762">Sugar transport</keyword>
<reference evidence="11 12" key="1">
    <citation type="submission" date="2022-10" db="EMBL/GenBank/DDBJ databases">
        <title>High-quality genome sequences of two octocoral-associated bacteria, Endozoicomonas euniceicola EF212 and Endozoicomonas gorgoniicola PS125.</title>
        <authorList>
            <person name="Chiou Y.-J."/>
            <person name="Chen Y.-H."/>
        </authorList>
    </citation>
    <scope>NUCLEOTIDE SEQUENCE [LARGE SCALE GENOMIC DNA]</scope>
    <source>
        <strain evidence="11 12">PS125</strain>
    </source>
</reference>
<evidence type="ECO:0000256" key="2">
    <source>
        <dbReference type="ARBA" id="ARBA00007783"/>
    </source>
</evidence>
<evidence type="ECO:0000256" key="5">
    <source>
        <dbReference type="ARBA" id="ARBA00022692"/>
    </source>
</evidence>
<keyword evidence="3 9" id="KW-0813">Transport</keyword>
<keyword evidence="7" id="KW-0625">Polysaccharide transport</keyword>